<reference evidence="2" key="1">
    <citation type="submission" date="2020-05" db="EMBL/GenBank/DDBJ databases">
        <title>Phylogenomic resolution of chytrid fungi.</title>
        <authorList>
            <person name="Stajich J.E."/>
            <person name="Amses K."/>
            <person name="Simmons R."/>
            <person name="Seto K."/>
            <person name="Myers J."/>
            <person name="Bonds A."/>
            <person name="Quandt C.A."/>
            <person name="Barry K."/>
            <person name="Liu P."/>
            <person name="Grigoriev I."/>
            <person name="Longcore J.E."/>
            <person name="James T.Y."/>
        </authorList>
    </citation>
    <scope>NUCLEOTIDE SEQUENCE</scope>
    <source>
        <strain evidence="2">JEL0513</strain>
    </source>
</reference>
<gene>
    <name evidence="2" type="ORF">HK100_007958</name>
</gene>
<feature type="region of interest" description="Disordered" evidence="1">
    <location>
        <begin position="357"/>
        <end position="385"/>
    </location>
</feature>
<dbReference type="EMBL" id="JADGJH010000038">
    <property type="protein sequence ID" value="KAJ3141346.1"/>
    <property type="molecule type" value="Genomic_DNA"/>
</dbReference>
<organism evidence="2 3">
    <name type="scientific">Physocladia obscura</name>
    <dbReference type="NCBI Taxonomy" id="109957"/>
    <lineage>
        <taxon>Eukaryota</taxon>
        <taxon>Fungi</taxon>
        <taxon>Fungi incertae sedis</taxon>
        <taxon>Chytridiomycota</taxon>
        <taxon>Chytridiomycota incertae sedis</taxon>
        <taxon>Chytridiomycetes</taxon>
        <taxon>Chytridiales</taxon>
        <taxon>Chytriomycetaceae</taxon>
        <taxon>Physocladia</taxon>
    </lineage>
</organism>
<sequence>MRRQTLAISQPLSRTSTAKQQPPIAKPQPVSALTGLVAYAESEDSDDDNLDLEPLQSQQDFLQQTIASTTSNDHENDKFVAFMADIKSTTSIAPSVLNGVNRLENISLPSDLANRPNPLPPASTFSAPLSLPALTPDTPTSLIPPLSSSPLHTRLARILARFDQLPALPVHLPEAYSCEIRRLKDHFDAKCHDWLIGALLDAYFNAVLDVFEDTLIDFIEVLYSPMGWNIHWDEATESHYFECKKNGEVSWSWPEISTENYTNTQPTNKTDVEKSKESNTKLLAIDKSAVTTEPVKKLMNKKLTEKPQTVSISAKSKKMASMLQKWHVAKAELRQDEIDDEGLDAEEQAFEKLQEWAQSRASVDSDNPNFAPVVPRSKRQRESQD</sequence>
<feature type="compositionally biased region" description="Polar residues" evidence="1">
    <location>
        <begin position="1"/>
        <end position="17"/>
    </location>
</feature>
<dbReference type="AlphaFoldDB" id="A0AAD5TAX7"/>
<evidence type="ECO:0000313" key="3">
    <source>
        <dbReference type="Proteomes" id="UP001211907"/>
    </source>
</evidence>
<protein>
    <recommendedName>
        <fullName evidence="4">WW domain-containing protein</fullName>
    </recommendedName>
</protein>
<proteinExistence type="predicted"/>
<feature type="compositionally biased region" description="Low complexity" evidence="1">
    <location>
        <begin position="18"/>
        <end position="29"/>
    </location>
</feature>
<evidence type="ECO:0000313" key="2">
    <source>
        <dbReference type="EMBL" id="KAJ3141346.1"/>
    </source>
</evidence>
<feature type="region of interest" description="Disordered" evidence="1">
    <location>
        <begin position="1"/>
        <end position="30"/>
    </location>
</feature>
<accession>A0AAD5TAX7</accession>
<comment type="caution">
    <text evidence="2">The sequence shown here is derived from an EMBL/GenBank/DDBJ whole genome shotgun (WGS) entry which is preliminary data.</text>
</comment>
<name>A0AAD5TAX7_9FUNG</name>
<feature type="compositionally biased region" description="Polar residues" evidence="1">
    <location>
        <begin position="357"/>
        <end position="368"/>
    </location>
</feature>
<dbReference type="Proteomes" id="UP001211907">
    <property type="component" value="Unassembled WGS sequence"/>
</dbReference>
<evidence type="ECO:0008006" key="4">
    <source>
        <dbReference type="Google" id="ProtNLM"/>
    </source>
</evidence>
<keyword evidence="3" id="KW-1185">Reference proteome</keyword>
<evidence type="ECO:0000256" key="1">
    <source>
        <dbReference type="SAM" id="MobiDB-lite"/>
    </source>
</evidence>